<reference evidence="2 3" key="1">
    <citation type="submission" date="2024-09" db="EMBL/GenBank/DDBJ databases">
        <authorList>
            <person name="Sun Q."/>
            <person name="Mori K."/>
        </authorList>
    </citation>
    <scope>NUCLEOTIDE SEQUENCE [LARGE SCALE GENOMIC DNA]</scope>
    <source>
        <strain evidence="2 3">KCTC 23076</strain>
    </source>
</reference>
<dbReference type="InterPro" id="IPR002509">
    <property type="entry name" value="NODB_dom"/>
</dbReference>
<dbReference type="Proteomes" id="UP001589896">
    <property type="component" value="Unassembled WGS sequence"/>
</dbReference>
<dbReference type="Gene3D" id="3.20.20.370">
    <property type="entry name" value="Glycoside hydrolase/deacetylase"/>
    <property type="match status" value="1"/>
</dbReference>
<evidence type="ECO:0000313" key="2">
    <source>
        <dbReference type="EMBL" id="MFC0680977.1"/>
    </source>
</evidence>
<evidence type="ECO:0000313" key="3">
    <source>
        <dbReference type="Proteomes" id="UP001589896"/>
    </source>
</evidence>
<accession>A0ABV6RVG5</accession>
<dbReference type="Pfam" id="PF01522">
    <property type="entry name" value="Polysacc_deac_1"/>
    <property type="match status" value="1"/>
</dbReference>
<proteinExistence type="predicted"/>
<organism evidence="2 3">
    <name type="scientific">Lysobacter korlensis</name>
    <dbReference type="NCBI Taxonomy" id="553636"/>
    <lineage>
        <taxon>Bacteria</taxon>
        <taxon>Pseudomonadati</taxon>
        <taxon>Pseudomonadota</taxon>
        <taxon>Gammaproteobacteria</taxon>
        <taxon>Lysobacterales</taxon>
        <taxon>Lysobacteraceae</taxon>
        <taxon>Lysobacter</taxon>
    </lineage>
</organism>
<dbReference type="RefSeq" id="WP_386673171.1">
    <property type="nucleotide sequence ID" value="NZ_JBHLTG010000006.1"/>
</dbReference>
<protein>
    <submittedName>
        <fullName evidence="2">Polysaccharide deacetylase family protein</fullName>
    </submittedName>
</protein>
<dbReference type="InterPro" id="IPR011330">
    <property type="entry name" value="Glyco_hydro/deAcase_b/a-brl"/>
</dbReference>
<sequence>MPTFLIGYDVEHLDPEVTRPFLRRAAELHREYGVPATLFVLGQTLERNVDALGQFVDDPLFDIQQHTYSHMPLKTLVQRNSRGTELILGGSLDRTREEVSRTSELLEEHLGVRCTGLTGPYTYYRGLADRPDILQVLDECGIEFLRTYGRNEHDWQPVPLEVQPFWYSLQGFPGLLEYGVTGWADCLLREELGWDDHDGYLSELRRNLDLIEERDLVWSYLQHDWASLRGDPGMTLTETLLREVRDRGIEAMRYIDHYERAAAQR</sequence>
<comment type="caution">
    <text evidence="2">The sequence shown here is derived from an EMBL/GenBank/DDBJ whole genome shotgun (WGS) entry which is preliminary data.</text>
</comment>
<feature type="domain" description="NodB homology" evidence="1">
    <location>
        <begin position="21"/>
        <end position="126"/>
    </location>
</feature>
<dbReference type="SUPFAM" id="SSF88713">
    <property type="entry name" value="Glycoside hydrolase/deacetylase"/>
    <property type="match status" value="1"/>
</dbReference>
<keyword evidence="3" id="KW-1185">Reference proteome</keyword>
<dbReference type="EMBL" id="JBHLTG010000006">
    <property type="protein sequence ID" value="MFC0680977.1"/>
    <property type="molecule type" value="Genomic_DNA"/>
</dbReference>
<name>A0ABV6RVG5_9GAMM</name>
<gene>
    <name evidence="2" type="ORF">ACFFGH_24370</name>
</gene>
<evidence type="ECO:0000259" key="1">
    <source>
        <dbReference type="Pfam" id="PF01522"/>
    </source>
</evidence>